<accession>A0A7C8MFL6</accession>
<sequence length="304" mass="34140">MPTHAASSTERRHVVWARVYPDLVQHAIPDARLHYDFMSFTPDFRRSSYATDRLVELPCYKAAVTLLVTPDNSLEGLRHRALRDGKKLLVATHRLRRGFVLLDPRYIDEDRYETASWLDGMERPGVGQPVSLAKIQQDGITVDMCAIGGLAFNQQGVVLWEGSAFFEVQWAMLYDIKALARETPVAALVHGCQVVNEEEFALQRFKPDQTAEVQCDFVVTPERVIQVANAVKPSSGIDLEKLDQDALNNIPPLQELKGIRMMEDIMHSSGFLQDKGMPNDLPPSADELMGIDMVAKLMRGYKAC</sequence>
<dbReference type="PANTHER" id="PTHR13017:SF0">
    <property type="entry name" value="METHENYLTETRAHYDROFOLATE SYNTHASE DOMAIN-CONTAINING PROTEIN"/>
    <property type="match status" value="1"/>
</dbReference>
<dbReference type="InterPro" id="IPR037171">
    <property type="entry name" value="NagB/RpiA_transferase-like"/>
</dbReference>
<name>A0A7C8MFL6_9PLEO</name>
<protein>
    <recommendedName>
        <fullName evidence="3">5-formyltetrahydrofolate cyclo-ligase</fullName>
    </recommendedName>
</protein>
<comment type="caution">
    <text evidence="1">The sequence shown here is derived from an EMBL/GenBank/DDBJ whole genome shotgun (WGS) entry which is preliminary data.</text>
</comment>
<evidence type="ECO:0000313" key="2">
    <source>
        <dbReference type="Proteomes" id="UP000481861"/>
    </source>
</evidence>
<dbReference type="Pfam" id="PF01812">
    <property type="entry name" value="5-FTHF_cyc-lig"/>
    <property type="match status" value="1"/>
</dbReference>
<dbReference type="Proteomes" id="UP000481861">
    <property type="component" value="Unassembled WGS sequence"/>
</dbReference>
<proteinExistence type="predicted"/>
<dbReference type="InterPro" id="IPR024185">
    <property type="entry name" value="FTHF_cligase-like_sf"/>
</dbReference>
<reference evidence="1 2" key="1">
    <citation type="submission" date="2020-01" db="EMBL/GenBank/DDBJ databases">
        <authorList>
            <consortium name="DOE Joint Genome Institute"/>
            <person name="Haridas S."/>
            <person name="Albert R."/>
            <person name="Binder M."/>
            <person name="Bloem J."/>
            <person name="Labutti K."/>
            <person name="Salamov A."/>
            <person name="Andreopoulos B."/>
            <person name="Baker S.E."/>
            <person name="Barry K."/>
            <person name="Bills G."/>
            <person name="Bluhm B.H."/>
            <person name="Cannon C."/>
            <person name="Castanera R."/>
            <person name="Culley D.E."/>
            <person name="Daum C."/>
            <person name="Ezra D."/>
            <person name="Gonzalez J.B."/>
            <person name="Henrissat B."/>
            <person name="Kuo A."/>
            <person name="Liang C."/>
            <person name="Lipzen A."/>
            <person name="Lutzoni F."/>
            <person name="Magnuson J."/>
            <person name="Mondo S."/>
            <person name="Nolan M."/>
            <person name="Ohm R."/>
            <person name="Pangilinan J."/>
            <person name="Park H.-J.H."/>
            <person name="Ramirez L."/>
            <person name="Alfaro M."/>
            <person name="Sun H."/>
            <person name="Tritt A."/>
            <person name="Yoshinaga Y."/>
            <person name="Zwiers L.-H.L."/>
            <person name="Turgeon B.G."/>
            <person name="Goodwin S.B."/>
            <person name="Spatafora J.W."/>
            <person name="Crous P.W."/>
            <person name="Grigoriev I.V."/>
        </authorList>
    </citation>
    <scope>NUCLEOTIDE SEQUENCE [LARGE SCALE GENOMIC DNA]</scope>
    <source>
        <strain evidence="1 2">CBS 611.86</strain>
    </source>
</reference>
<dbReference type="AlphaFoldDB" id="A0A7C8MFL6"/>
<dbReference type="PANTHER" id="PTHR13017">
    <property type="entry name" value="5-FORMYLTETRAHYDROFOLATE CYCLO-LIGASE-RELATED"/>
    <property type="match status" value="1"/>
</dbReference>
<dbReference type="Gene3D" id="3.40.50.10420">
    <property type="entry name" value="NagB/RpiA/CoA transferase-like"/>
    <property type="match status" value="1"/>
</dbReference>
<evidence type="ECO:0008006" key="3">
    <source>
        <dbReference type="Google" id="ProtNLM"/>
    </source>
</evidence>
<evidence type="ECO:0000313" key="1">
    <source>
        <dbReference type="EMBL" id="KAF2877258.1"/>
    </source>
</evidence>
<dbReference type="OrthoDB" id="433414at2759"/>
<organism evidence="1 2">
    <name type="scientific">Massariosphaeria phaeospora</name>
    <dbReference type="NCBI Taxonomy" id="100035"/>
    <lineage>
        <taxon>Eukaryota</taxon>
        <taxon>Fungi</taxon>
        <taxon>Dikarya</taxon>
        <taxon>Ascomycota</taxon>
        <taxon>Pezizomycotina</taxon>
        <taxon>Dothideomycetes</taxon>
        <taxon>Pleosporomycetidae</taxon>
        <taxon>Pleosporales</taxon>
        <taxon>Pleosporales incertae sedis</taxon>
        <taxon>Massariosphaeria</taxon>
    </lineage>
</organism>
<dbReference type="GO" id="GO:0005737">
    <property type="term" value="C:cytoplasm"/>
    <property type="evidence" value="ECO:0007669"/>
    <property type="project" value="TreeGrafter"/>
</dbReference>
<dbReference type="InterPro" id="IPR002698">
    <property type="entry name" value="FTHF_cligase"/>
</dbReference>
<gene>
    <name evidence="1" type="ORF">BDV95DRAFT_481015</name>
</gene>
<keyword evidence="2" id="KW-1185">Reference proteome</keyword>
<dbReference type="EMBL" id="JAADJZ010000002">
    <property type="protein sequence ID" value="KAF2877258.1"/>
    <property type="molecule type" value="Genomic_DNA"/>
</dbReference>
<dbReference type="SUPFAM" id="SSF100950">
    <property type="entry name" value="NagB/RpiA/CoA transferase-like"/>
    <property type="match status" value="1"/>
</dbReference>